<feature type="transmembrane region" description="Helical" evidence="10">
    <location>
        <begin position="443"/>
        <end position="462"/>
    </location>
</feature>
<protein>
    <recommendedName>
        <fullName evidence="16">CSC1-like protein RXW8</fullName>
    </recommendedName>
</protein>
<evidence type="ECO:0000313" key="15">
    <source>
        <dbReference type="Proteomes" id="UP001454036"/>
    </source>
</evidence>
<dbReference type="InterPro" id="IPR003864">
    <property type="entry name" value="CSC1/OSCA1-like_7TM"/>
</dbReference>
<evidence type="ECO:0000256" key="7">
    <source>
        <dbReference type="ARBA" id="ARBA00023065"/>
    </source>
</evidence>
<evidence type="ECO:0000259" key="11">
    <source>
        <dbReference type="Pfam" id="PF02714"/>
    </source>
</evidence>
<keyword evidence="8 10" id="KW-0472">Membrane</keyword>
<keyword evidence="6 10" id="KW-1133">Transmembrane helix</keyword>
<evidence type="ECO:0000259" key="12">
    <source>
        <dbReference type="Pfam" id="PF13967"/>
    </source>
</evidence>
<feature type="transmembrane region" description="Helical" evidence="10">
    <location>
        <begin position="353"/>
        <end position="377"/>
    </location>
</feature>
<name>A0AAV3PG48_LITER</name>
<evidence type="ECO:0000259" key="13">
    <source>
        <dbReference type="Pfam" id="PF14703"/>
    </source>
</evidence>
<dbReference type="Pfam" id="PF13967">
    <property type="entry name" value="RSN1_TM"/>
    <property type="match status" value="1"/>
</dbReference>
<dbReference type="Proteomes" id="UP001454036">
    <property type="component" value="Unassembled WGS sequence"/>
</dbReference>
<dbReference type="Pfam" id="PF02714">
    <property type="entry name" value="RSN1_7TM"/>
    <property type="match status" value="1"/>
</dbReference>
<evidence type="ECO:0000256" key="4">
    <source>
        <dbReference type="ARBA" id="ARBA00022692"/>
    </source>
</evidence>
<dbReference type="InterPro" id="IPR045122">
    <property type="entry name" value="Csc1-like"/>
</dbReference>
<dbReference type="GO" id="GO:0005886">
    <property type="term" value="C:plasma membrane"/>
    <property type="evidence" value="ECO:0007669"/>
    <property type="project" value="TreeGrafter"/>
</dbReference>
<keyword evidence="15" id="KW-1185">Reference proteome</keyword>
<keyword evidence="4 10" id="KW-0812">Transmembrane</keyword>
<comment type="caution">
    <text evidence="14">The sequence shown here is derived from an EMBL/GenBank/DDBJ whole genome shotgun (WGS) entry which is preliminary data.</text>
</comment>
<evidence type="ECO:0000256" key="5">
    <source>
        <dbReference type="ARBA" id="ARBA00022837"/>
    </source>
</evidence>
<dbReference type="InterPro" id="IPR032880">
    <property type="entry name" value="CSC1/OSCA1-like_N"/>
</dbReference>
<gene>
    <name evidence="14" type="ORF">LIER_09208</name>
</gene>
<dbReference type="Pfam" id="PF14703">
    <property type="entry name" value="PHM7_cyt"/>
    <property type="match status" value="1"/>
</dbReference>
<feature type="transmembrane region" description="Helical" evidence="10">
    <location>
        <begin position="548"/>
        <end position="577"/>
    </location>
</feature>
<feature type="domain" description="CSC1/OSCA1-like N-terminal transmembrane" evidence="12">
    <location>
        <begin position="5"/>
        <end position="165"/>
    </location>
</feature>
<organism evidence="14 15">
    <name type="scientific">Lithospermum erythrorhizon</name>
    <name type="common">Purple gromwell</name>
    <name type="synonym">Lithospermum officinale var. erythrorhizon</name>
    <dbReference type="NCBI Taxonomy" id="34254"/>
    <lineage>
        <taxon>Eukaryota</taxon>
        <taxon>Viridiplantae</taxon>
        <taxon>Streptophyta</taxon>
        <taxon>Embryophyta</taxon>
        <taxon>Tracheophyta</taxon>
        <taxon>Spermatophyta</taxon>
        <taxon>Magnoliopsida</taxon>
        <taxon>eudicotyledons</taxon>
        <taxon>Gunneridae</taxon>
        <taxon>Pentapetalae</taxon>
        <taxon>asterids</taxon>
        <taxon>lamiids</taxon>
        <taxon>Boraginales</taxon>
        <taxon>Boraginaceae</taxon>
        <taxon>Boraginoideae</taxon>
        <taxon>Lithospermeae</taxon>
        <taxon>Lithospermum</taxon>
    </lineage>
</organism>
<reference evidence="14 15" key="1">
    <citation type="submission" date="2024-01" db="EMBL/GenBank/DDBJ databases">
        <title>The complete chloroplast genome sequence of Lithospermum erythrorhizon: insights into the phylogenetic relationship among Boraginaceae species and the maternal lineages of purple gromwells.</title>
        <authorList>
            <person name="Okada T."/>
            <person name="Watanabe K."/>
        </authorList>
    </citation>
    <scope>NUCLEOTIDE SEQUENCE [LARGE SCALE GENOMIC DNA]</scope>
</reference>
<evidence type="ECO:0000256" key="2">
    <source>
        <dbReference type="ARBA" id="ARBA00007779"/>
    </source>
</evidence>
<evidence type="ECO:0000313" key="14">
    <source>
        <dbReference type="EMBL" id="GAA0150218.1"/>
    </source>
</evidence>
<feature type="transmembrane region" description="Helical" evidence="10">
    <location>
        <begin position="86"/>
        <end position="110"/>
    </location>
</feature>
<sequence>MNLSALLTSAGINTAICVVLFSLYSVLRKQPSLVNVYFGQRLAQKRVKDHDPYWLDRFVPSASWIMKAWEASEDELLEAGGLDAVVFLRAVVFSIRIFSIVAIICLFVVIPLNYYGQEMRHDSITAEPLAVFTIDNIQEGSKWLWVHCFSLYVISGCACFLLYHEYIDIMKMRLVTVTTSLSAPSYFTVLVRGIPWSLEDSYSGTVSKFFSNYYASSYLSHQMVYQSGPIKRIVTLKSDAEKLYHKFKHPIAESRCRPMFMKCGLCGGSTPSFKRLACDSEPRRNDFGGSKMRTKECAAALVFFRSRYAALVASQSIQSSHPMTWVTDPAPEPRDVYWSNLCVPYQILWIRRIFIFVASIALVIFYLAPVVLVQSLVQYDKLQALQKIFPVFKGIFQRRFMSQILTGYLPSVILMLFMYLGPPIMFFFSTLEGSISRSRRKRSACIKVLFFIIWNVFFGNYLSGSVLDRIGRASNVSQISKQLARAVPLMAKFFMTYVMTSGWASLSCELIQPFGLLYYYFYRYILRYKDDSSYGTMTFPYHTEVPRVLLFGLLGFTCSIFAPLILPLLLVYFFLAYLVYRNQILNVYETKYQSGGLYWPIVHYSTIFSLVVTQLIALGVFGIKKSKVASSFMFPLIIATLLFNEYCRQRFHPIFKDTAAQVVIEMDRQDEASMRMEEIHAKLPSSYCQFSSKCNNMREPIPVNDCEIGTGVRFEELEGLDHDSPTLVIRP</sequence>
<dbReference type="GO" id="GO:0005227">
    <property type="term" value="F:calcium-activated cation channel activity"/>
    <property type="evidence" value="ECO:0007669"/>
    <property type="project" value="InterPro"/>
</dbReference>
<proteinExistence type="inferred from homology"/>
<feature type="domain" description="CSC1/OSCA1-like cytosolic" evidence="13">
    <location>
        <begin position="187"/>
        <end position="340"/>
    </location>
</feature>
<keyword evidence="9" id="KW-0407">Ion channel</keyword>
<evidence type="ECO:0000256" key="10">
    <source>
        <dbReference type="SAM" id="Phobius"/>
    </source>
</evidence>
<evidence type="ECO:0008006" key="16">
    <source>
        <dbReference type="Google" id="ProtNLM"/>
    </source>
</evidence>
<dbReference type="InterPro" id="IPR027815">
    <property type="entry name" value="CSC1/OSCA1-like_cyt"/>
</dbReference>
<evidence type="ECO:0000256" key="1">
    <source>
        <dbReference type="ARBA" id="ARBA00004141"/>
    </source>
</evidence>
<feature type="transmembrane region" description="Helical" evidence="10">
    <location>
        <begin position="6"/>
        <end position="27"/>
    </location>
</feature>
<feature type="domain" description="CSC1/OSCA1-like 7TM region" evidence="11">
    <location>
        <begin position="351"/>
        <end position="621"/>
    </location>
</feature>
<evidence type="ECO:0000256" key="3">
    <source>
        <dbReference type="ARBA" id="ARBA00022448"/>
    </source>
</evidence>
<comment type="subcellular location">
    <subcellularLocation>
        <location evidence="1">Membrane</location>
        <topology evidence="1">Multi-pass membrane protein</topology>
    </subcellularLocation>
</comment>
<feature type="transmembrane region" description="Helical" evidence="10">
    <location>
        <begin position="502"/>
        <end position="521"/>
    </location>
</feature>
<feature type="transmembrane region" description="Helical" evidence="10">
    <location>
        <begin position="408"/>
        <end position="431"/>
    </location>
</feature>
<evidence type="ECO:0000256" key="8">
    <source>
        <dbReference type="ARBA" id="ARBA00023136"/>
    </source>
</evidence>
<accession>A0AAV3PG48</accession>
<dbReference type="PANTHER" id="PTHR13018">
    <property type="entry name" value="PROBABLE MEMBRANE PROTEIN DUF221-RELATED"/>
    <property type="match status" value="1"/>
</dbReference>
<keyword evidence="3" id="KW-0813">Transport</keyword>
<dbReference type="EMBL" id="BAABME010001547">
    <property type="protein sequence ID" value="GAA0150218.1"/>
    <property type="molecule type" value="Genomic_DNA"/>
</dbReference>
<evidence type="ECO:0000256" key="6">
    <source>
        <dbReference type="ARBA" id="ARBA00022989"/>
    </source>
</evidence>
<keyword evidence="5" id="KW-0106">Calcium</keyword>
<evidence type="ECO:0000256" key="9">
    <source>
        <dbReference type="ARBA" id="ARBA00023303"/>
    </source>
</evidence>
<feature type="transmembrane region" description="Helical" evidence="10">
    <location>
        <begin position="143"/>
        <end position="163"/>
    </location>
</feature>
<keyword evidence="7" id="KW-0406">Ion transport</keyword>
<feature type="transmembrane region" description="Helical" evidence="10">
    <location>
        <begin position="597"/>
        <end position="621"/>
    </location>
</feature>
<dbReference type="AlphaFoldDB" id="A0AAV3PG48"/>
<comment type="similarity">
    <text evidence="2">Belongs to the CSC1 (TC 1.A.17) family.</text>
</comment>
<dbReference type="PANTHER" id="PTHR13018:SF117">
    <property type="entry name" value="CSC1-LIKE PROTEIN RXW8"/>
    <property type="match status" value="1"/>
</dbReference>